<feature type="region of interest" description="Disordered" evidence="1">
    <location>
        <begin position="1"/>
        <end position="86"/>
    </location>
</feature>
<evidence type="ECO:0000256" key="1">
    <source>
        <dbReference type="SAM" id="MobiDB-lite"/>
    </source>
</evidence>
<comment type="caution">
    <text evidence="2">The sequence shown here is derived from an EMBL/GenBank/DDBJ whole genome shotgun (WGS) entry which is preliminary data.</text>
</comment>
<reference evidence="2" key="1">
    <citation type="journal article" date="2019" name="Sci. Rep.">
        <title>Draft genome of Tanacetum cinerariifolium, the natural source of mosquito coil.</title>
        <authorList>
            <person name="Yamashiro T."/>
            <person name="Shiraishi A."/>
            <person name="Satake H."/>
            <person name="Nakayama K."/>
        </authorList>
    </citation>
    <scope>NUCLEOTIDE SEQUENCE</scope>
</reference>
<sequence length="125" mass="13801">ARRGSARRTEDLLPRCLRPRHSGPGPGRKLPRQHLVAGRPLPLRPKQPHERGNEGAHHHQLHLHPAELCGGPLRHELSARRPARPQAAAQYARAVLGLGLPHSARHFGRHRGGAALLFLAQRLAE</sequence>
<evidence type="ECO:0000313" key="2">
    <source>
        <dbReference type="EMBL" id="GFD20256.1"/>
    </source>
</evidence>
<dbReference type="AlphaFoldDB" id="A0A699UFZ7"/>
<gene>
    <name evidence="2" type="ORF">Tci_892225</name>
</gene>
<dbReference type="EMBL" id="BKCJ011320791">
    <property type="protein sequence ID" value="GFD20256.1"/>
    <property type="molecule type" value="Genomic_DNA"/>
</dbReference>
<proteinExistence type="predicted"/>
<name>A0A699UFZ7_TANCI</name>
<organism evidence="2">
    <name type="scientific">Tanacetum cinerariifolium</name>
    <name type="common">Dalmatian daisy</name>
    <name type="synonym">Chrysanthemum cinerariifolium</name>
    <dbReference type="NCBI Taxonomy" id="118510"/>
    <lineage>
        <taxon>Eukaryota</taxon>
        <taxon>Viridiplantae</taxon>
        <taxon>Streptophyta</taxon>
        <taxon>Embryophyta</taxon>
        <taxon>Tracheophyta</taxon>
        <taxon>Spermatophyta</taxon>
        <taxon>Magnoliopsida</taxon>
        <taxon>eudicotyledons</taxon>
        <taxon>Gunneridae</taxon>
        <taxon>Pentapetalae</taxon>
        <taxon>asterids</taxon>
        <taxon>campanulids</taxon>
        <taxon>Asterales</taxon>
        <taxon>Asteraceae</taxon>
        <taxon>Asteroideae</taxon>
        <taxon>Anthemideae</taxon>
        <taxon>Anthemidinae</taxon>
        <taxon>Tanacetum</taxon>
    </lineage>
</organism>
<feature type="non-terminal residue" evidence="2">
    <location>
        <position position="1"/>
    </location>
</feature>
<accession>A0A699UFZ7</accession>
<protein>
    <submittedName>
        <fullName evidence="2">Uncharacterized protein</fullName>
    </submittedName>
</protein>
<feature type="compositionally biased region" description="Basic and acidic residues" evidence="1">
    <location>
        <begin position="47"/>
        <end position="57"/>
    </location>
</feature>